<accession>A0A3B1CRE5</accession>
<dbReference type="Pfam" id="PF12975">
    <property type="entry name" value="DUF3859"/>
    <property type="match status" value="1"/>
</dbReference>
<dbReference type="EMBL" id="UOGE01000104">
    <property type="protein sequence ID" value="VAX25260.1"/>
    <property type="molecule type" value="Genomic_DNA"/>
</dbReference>
<reference evidence="2" key="1">
    <citation type="submission" date="2018-06" db="EMBL/GenBank/DDBJ databases">
        <authorList>
            <person name="Zhirakovskaya E."/>
        </authorList>
    </citation>
    <scope>NUCLEOTIDE SEQUENCE</scope>
</reference>
<dbReference type="AlphaFoldDB" id="A0A3B1CRE5"/>
<organism evidence="2">
    <name type="scientific">hydrothermal vent metagenome</name>
    <dbReference type="NCBI Taxonomy" id="652676"/>
    <lineage>
        <taxon>unclassified sequences</taxon>
        <taxon>metagenomes</taxon>
        <taxon>ecological metagenomes</taxon>
    </lineage>
</organism>
<proteinExistence type="predicted"/>
<sequence length="161" mass="17785">MGRLAGVLFLFFLAPAFVTAEAANVTGAKIVDFGLYSYDAVSPASRAHDATKVKGERLIKTTSKIEAKTGLTFGFRFMLYGSPSGEEVTLQFKGATPVLKNPDTGRETDREEWEFVTAIEGIAFVGYTFDHSWEISPGRWTFQVLSEGRPIATKTFTIMKR</sequence>
<feature type="domain" description="DUF3859" evidence="1">
    <location>
        <begin position="29"/>
        <end position="157"/>
    </location>
</feature>
<protein>
    <recommendedName>
        <fullName evidence="1">DUF3859 domain-containing protein</fullName>
    </recommendedName>
</protein>
<evidence type="ECO:0000313" key="2">
    <source>
        <dbReference type="EMBL" id="VAX25260.1"/>
    </source>
</evidence>
<evidence type="ECO:0000259" key="1">
    <source>
        <dbReference type="Pfam" id="PF12975"/>
    </source>
</evidence>
<name>A0A3B1CRE5_9ZZZZ</name>
<dbReference type="InterPro" id="IPR024331">
    <property type="entry name" value="DUF3859"/>
</dbReference>
<gene>
    <name evidence="2" type="ORF">MNBD_NITROSPINAE02-1439</name>
</gene>
<dbReference type="Gene3D" id="2.60.40.2390">
    <property type="match status" value="1"/>
</dbReference>